<sequence length="207" mass="23374">MEESQPGRSFRTALVGDSNGSEKAIVLKVPVNETLCKELRGSMVGTLACEKDVKRIQTTIYMEGFQSISVTPMGGNMALIRSSNEGDVERMVRRKKECLDYYFSEMKSWNPGLLAIQREVWLQVYGIPIHIWGETLFKLVGAKFGVFLDFDEETASMARFDVARLKILTTTWAFIDVNLKVEVEGVVFNIWVVEERGRQRPVVVLGG</sequence>
<accession>A0A392NQM7</accession>
<reference evidence="1 2" key="1">
    <citation type="journal article" date="2018" name="Front. Plant Sci.">
        <title>Red Clover (Trifolium pratense) and Zigzag Clover (T. medium) - A Picture of Genomic Similarities and Differences.</title>
        <authorList>
            <person name="Dluhosova J."/>
            <person name="Istvanek J."/>
            <person name="Nedelnik J."/>
            <person name="Repkova J."/>
        </authorList>
    </citation>
    <scope>NUCLEOTIDE SEQUENCE [LARGE SCALE GENOMIC DNA]</scope>
    <source>
        <strain evidence="2">cv. 10/8</strain>
        <tissue evidence="1">Leaf</tissue>
    </source>
</reference>
<dbReference type="PANTHER" id="PTHR34427">
    <property type="entry name" value="DUF4283 DOMAIN PROTEIN"/>
    <property type="match status" value="1"/>
</dbReference>
<dbReference type="Proteomes" id="UP000265520">
    <property type="component" value="Unassembled WGS sequence"/>
</dbReference>
<organism evidence="1 2">
    <name type="scientific">Trifolium medium</name>
    <dbReference type="NCBI Taxonomy" id="97028"/>
    <lineage>
        <taxon>Eukaryota</taxon>
        <taxon>Viridiplantae</taxon>
        <taxon>Streptophyta</taxon>
        <taxon>Embryophyta</taxon>
        <taxon>Tracheophyta</taxon>
        <taxon>Spermatophyta</taxon>
        <taxon>Magnoliopsida</taxon>
        <taxon>eudicotyledons</taxon>
        <taxon>Gunneridae</taxon>
        <taxon>Pentapetalae</taxon>
        <taxon>rosids</taxon>
        <taxon>fabids</taxon>
        <taxon>Fabales</taxon>
        <taxon>Fabaceae</taxon>
        <taxon>Papilionoideae</taxon>
        <taxon>50 kb inversion clade</taxon>
        <taxon>NPAAA clade</taxon>
        <taxon>Hologalegina</taxon>
        <taxon>IRL clade</taxon>
        <taxon>Trifolieae</taxon>
        <taxon>Trifolium</taxon>
    </lineage>
</organism>
<dbReference type="EMBL" id="LXQA010046355">
    <property type="protein sequence ID" value="MCI01520.1"/>
    <property type="molecule type" value="Genomic_DNA"/>
</dbReference>
<comment type="caution">
    <text evidence="1">The sequence shown here is derived from an EMBL/GenBank/DDBJ whole genome shotgun (WGS) entry which is preliminary data.</text>
</comment>
<keyword evidence="2" id="KW-1185">Reference proteome</keyword>
<evidence type="ECO:0000313" key="2">
    <source>
        <dbReference type="Proteomes" id="UP000265520"/>
    </source>
</evidence>
<name>A0A392NQM7_9FABA</name>
<dbReference type="AlphaFoldDB" id="A0A392NQM7"/>
<protein>
    <submittedName>
        <fullName evidence="1">DUF4283 domain protein</fullName>
    </submittedName>
</protein>
<evidence type="ECO:0000313" key="1">
    <source>
        <dbReference type="EMBL" id="MCI01520.1"/>
    </source>
</evidence>
<dbReference type="PANTHER" id="PTHR34427:SF5">
    <property type="entry name" value="DUF4283 DOMAIN-CONTAINING PROTEIN"/>
    <property type="match status" value="1"/>
</dbReference>
<proteinExistence type="predicted"/>